<dbReference type="InterPro" id="IPR036249">
    <property type="entry name" value="Thioredoxin-like_sf"/>
</dbReference>
<feature type="domain" description="Thioredoxin" evidence="5">
    <location>
        <begin position="223"/>
        <end position="378"/>
    </location>
</feature>
<keyword evidence="2" id="KW-0201">Cytochrome c-type biogenesis</keyword>
<dbReference type="Gene3D" id="3.40.30.10">
    <property type="entry name" value="Glutaredoxin"/>
    <property type="match status" value="1"/>
</dbReference>
<reference evidence="7" key="1">
    <citation type="journal article" date="2019" name="Int. J. Syst. Evol. Microbiol.">
        <title>The Global Catalogue of Microorganisms (GCM) 10K type strain sequencing project: providing services to taxonomists for standard genome sequencing and annotation.</title>
        <authorList>
            <consortium name="The Broad Institute Genomics Platform"/>
            <consortium name="The Broad Institute Genome Sequencing Center for Infectious Disease"/>
            <person name="Wu L."/>
            <person name="Ma J."/>
        </authorList>
    </citation>
    <scope>NUCLEOTIDE SEQUENCE [LARGE SCALE GENOMIC DNA]</scope>
    <source>
        <strain evidence="7">KCTC 42456</strain>
    </source>
</reference>
<dbReference type="PANTHER" id="PTHR42852:SF6">
    <property type="entry name" value="THIOL:DISULFIDE INTERCHANGE PROTEIN DSBE"/>
    <property type="match status" value="1"/>
</dbReference>
<evidence type="ECO:0000313" key="6">
    <source>
        <dbReference type="EMBL" id="MFD2730493.1"/>
    </source>
</evidence>
<evidence type="ECO:0000313" key="7">
    <source>
        <dbReference type="Proteomes" id="UP001597546"/>
    </source>
</evidence>
<dbReference type="InterPro" id="IPR050553">
    <property type="entry name" value="Thioredoxin_ResA/DsbE_sf"/>
</dbReference>
<keyword evidence="7" id="KW-1185">Reference proteome</keyword>
<dbReference type="SUPFAM" id="SSF52833">
    <property type="entry name" value="Thioredoxin-like"/>
    <property type="match status" value="1"/>
</dbReference>
<dbReference type="PROSITE" id="PS51352">
    <property type="entry name" value="THIOREDOXIN_2"/>
    <property type="match status" value="1"/>
</dbReference>
<name>A0ABW5TP00_9SPHI</name>
<evidence type="ECO:0000256" key="4">
    <source>
        <dbReference type="ARBA" id="ARBA00023284"/>
    </source>
</evidence>
<gene>
    <name evidence="6" type="ORF">ACFSSE_02150</name>
</gene>
<comment type="caution">
    <text evidence="6">The sequence shown here is derived from an EMBL/GenBank/DDBJ whole genome shotgun (WGS) entry which is preliminary data.</text>
</comment>
<sequence>MKTIIFIISLYSLTITNTCFSQIKLYDFTLEGSINLDTGIVTLELVGDTSYYPIKLRQLSSRIVKGKFNFKGKINQPTAFEISVDNRQILTKLFIIDIDEQNIEIDINQNKTTPKVSNIIMENDYPKYLIAFENVRLKNKILDAKWDSLSKAYSNKIPPNIKSGLDKELKQSYREFDSTLLGYVKENSNSYYALWTFIRLIQFGYDEKFNAIYLAFSDSLKATFVGKQLKSYLAQSNYEALNIQLKNFKPLNATYYEKTAINYAANKFTLLDFWYSNCSPCIAQFKHLSLIYQNYKPLGFEIVGISTDKLKNKQSWLNMIAKQNLKWPQFLDDSGVESAKLGIRAFPSNILLDKQGKVVAVNLLPSELDEFLEKYIKN</sequence>
<proteinExistence type="predicted"/>
<evidence type="ECO:0000256" key="1">
    <source>
        <dbReference type="ARBA" id="ARBA00004196"/>
    </source>
</evidence>
<keyword evidence="3" id="KW-1015">Disulfide bond</keyword>
<dbReference type="InterPro" id="IPR000866">
    <property type="entry name" value="AhpC/TSA"/>
</dbReference>
<dbReference type="Pfam" id="PF00578">
    <property type="entry name" value="AhpC-TSA"/>
    <property type="match status" value="1"/>
</dbReference>
<accession>A0ABW5TP00</accession>
<dbReference type="Proteomes" id="UP001597546">
    <property type="component" value="Unassembled WGS sequence"/>
</dbReference>
<comment type="subcellular location">
    <subcellularLocation>
        <location evidence="1">Cell envelope</location>
    </subcellularLocation>
</comment>
<evidence type="ECO:0000259" key="5">
    <source>
        <dbReference type="PROSITE" id="PS51352"/>
    </source>
</evidence>
<evidence type="ECO:0000256" key="2">
    <source>
        <dbReference type="ARBA" id="ARBA00022748"/>
    </source>
</evidence>
<organism evidence="6 7">
    <name type="scientific">Pedobacter alpinus</name>
    <dbReference type="NCBI Taxonomy" id="1590643"/>
    <lineage>
        <taxon>Bacteria</taxon>
        <taxon>Pseudomonadati</taxon>
        <taxon>Bacteroidota</taxon>
        <taxon>Sphingobacteriia</taxon>
        <taxon>Sphingobacteriales</taxon>
        <taxon>Sphingobacteriaceae</taxon>
        <taxon>Pedobacter</taxon>
    </lineage>
</organism>
<dbReference type="EMBL" id="JBHULV010000008">
    <property type="protein sequence ID" value="MFD2730493.1"/>
    <property type="molecule type" value="Genomic_DNA"/>
</dbReference>
<evidence type="ECO:0000256" key="3">
    <source>
        <dbReference type="ARBA" id="ARBA00023157"/>
    </source>
</evidence>
<dbReference type="PANTHER" id="PTHR42852">
    <property type="entry name" value="THIOL:DISULFIDE INTERCHANGE PROTEIN DSBE"/>
    <property type="match status" value="1"/>
</dbReference>
<dbReference type="RefSeq" id="WP_379040749.1">
    <property type="nucleotide sequence ID" value="NZ_JBHSKW010000005.1"/>
</dbReference>
<protein>
    <submittedName>
        <fullName evidence="6">Redoxin domain-containing protein</fullName>
    </submittedName>
</protein>
<keyword evidence="4" id="KW-0676">Redox-active center</keyword>
<dbReference type="CDD" id="cd02966">
    <property type="entry name" value="TlpA_like_family"/>
    <property type="match status" value="1"/>
</dbReference>
<dbReference type="InterPro" id="IPR013766">
    <property type="entry name" value="Thioredoxin_domain"/>
</dbReference>